<evidence type="ECO:0000256" key="1">
    <source>
        <dbReference type="SAM" id="MobiDB-lite"/>
    </source>
</evidence>
<accession>A0ABP0KQB5</accession>
<dbReference type="InterPro" id="IPR036844">
    <property type="entry name" value="Hint_dom_sf"/>
</dbReference>
<dbReference type="SUPFAM" id="SSF51294">
    <property type="entry name" value="Hedgehog/intein (Hint) domain"/>
    <property type="match status" value="1"/>
</dbReference>
<gene>
    <name evidence="2" type="ORF">SCF082_LOCUS18451</name>
</gene>
<feature type="region of interest" description="Disordered" evidence="1">
    <location>
        <begin position="76"/>
        <end position="101"/>
    </location>
</feature>
<evidence type="ECO:0000313" key="3">
    <source>
        <dbReference type="Proteomes" id="UP001642464"/>
    </source>
</evidence>
<protein>
    <submittedName>
        <fullName evidence="2">Uncharacterized protein</fullName>
    </submittedName>
</protein>
<keyword evidence="3" id="KW-1185">Reference proteome</keyword>
<proteinExistence type="predicted"/>
<dbReference type="Gene3D" id="2.170.16.10">
    <property type="entry name" value="Hedgehog/Intein (Hint) domain"/>
    <property type="match status" value="1"/>
</dbReference>
<comment type="caution">
    <text evidence="2">The sequence shown here is derived from an EMBL/GenBank/DDBJ whole genome shotgun (WGS) entry which is preliminary data.</text>
</comment>
<name>A0ABP0KQB5_9DINO</name>
<dbReference type="Proteomes" id="UP001642464">
    <property type="component" value="Unassembled WGS sequence"/>
</dbReference>
<evidence type="ECO:0000313" key="2">
    <source>
        <dbReference type="EMBL" id="CAK9028639.1"/>
    </source>
</evidence>
<dbReference type="EMBL" id="CAXAMM010012336">
    <property type="protein sequence ID" value="CAK9028639.1"/>
    <property type="molecule type" value="Genomic_DNA"/>
</dbReference>
<sequence>MASSSQAKKEGPRALVNDITVRTCVREAMGDGLPAATLKKWVTDLSKNFYVQDDASFINAWAELREKWEKRNMRKQWQKKQRERLSEEPHSKRRSRESDVDPEEVLSCLDAAREDLAQGRSDSFERATALHLTLALSADRALFVWSALSSGDGRGLREDEAPSTVTALRSILAAGARGTKVSLKQLALLVHPDKTPHPRAKEAFQRLAPELRAGEGATARSTGTWYGKKKRRTTLETKWVGVEVQKLRPVTRTRTVTKYRTEERTRPVTLYRTVTKQRAVTRYRTATRTVPRTVQYTRPVTDFYQTALEQILEEVRATFRVPVDDVHPDDSVSRVADGMDAVSGGASDDSWSVILRSNQEYGPNCFVQDALFKVCADNDPSNSYFLHACNLVVGTQVVAADGQILQVTQIASHDVEAVLQLAADGVAPLRISPNHRVVVPGGETWARELARGDVIVCNGEQRRSLTEVETIPGPHPVFEIRFQPDAAVAVFHEPNKMILTHGHFSGRRTRRSGMNRRGRGMAGYVEEATSIPDTAPGLYTD</sequence>
<organism evidence="2 3">
    <name type="scientific">Durusdinium trenchii</name>
    <dbReference type="NCBI Taxonomy" id="1381693"/>
    <lineage>
        <taxon>Eukaryota</taxon>
        <taxon>Sar</taxon>
        <taxon>Alveolata</taxon>
        <taxon>Dinophyceae</taxon>
        <taxon>Suessiales</taxon>
        <taxon>Symbiodiniaceae</taxon>
        <taxon>Durusdinium</taxon>
    </lineage>
</organism>
<reference evidence="2 3" key="1">
    <citation type="submission" date="2024-02" db="EMBL/GenBank/DDBJ databases">
        <authorList>
            <person name="Chen Y."/>
            <person name="Shah S."/>
            <person name="Dougan E. K."/>
            <person name="Thang M."/>
            <person name="Chan C."/>
        </authorList>
    </citation>
    <scope>NUCLEOTIDE SEQUENCE [LARGE SCALE GENOMIC DNA]</scope>
</reference>